<dbReference type="PANTHER" id="PTHR43540">
    <property type="entry name" value="PEROXYUREIDOACRYLATE/UREIDOACRYLATE AMIDOHYDROLASE-RELATED"/>
    <property type="match status" value="1"/>
</dbReference>
<feature type="domain" description="Isochorismatase-like" evidence="2">
    <location>
        <begin position="4"/>
        <end position="147"/>
    </location>
</feature>
<keyword evidence="1" id="KW-0378">Hydrolase</keyword>
<reference evidence="4" key="1">
    <citation type="submission" date="2016-10" db="EMBL/GenBank/DDBJ databases">
        <authorList>
            <person name="Varghese N."/>
            <person name="Submissions S."/>
        </authorList>
    </citation>
    <scope>NUCLEOTIDE SEQUENCE [LARGE SCALE GENOMIC DNA]</scope>
    <source>
        <strain evidence="4">ANC 5076</strain>
    </source>
</reference>
<name>A0A1I6NWM6_9GAMM</name>
<gene>
    <name evidence="3" type="ORF">SAMN05444586_1001197</name>
</gene>
<dbReference type="InterPro" id="IPR000868">
    <property type="entry name" value="Isochorismatase-like_dom"/>
</dbReference>
<dbReference type="AlphaFoldDB" id="A0A1I6NWM6"/>
<accession>A0A1I6NWM6</accession>
<keyword evidence="4" id="KW-1185">Reference proteome</keyword>
<evidence type="ECO:0000259" key="2">
    <source>
        <dbReference type="Pfam" id="PF00857"/>
    </source>
</evidence>
<dbReference type="Gene3D" id="3.40.50.850">
    <property type="entry name" value="Isochorismatase-like"/>
    <property type="match status" value="1"/>
</dbReference>
<evidence type="ECO:0000313" key="3">
    <source>
        <dbReference type="EMBL" id="SFS32285.1"/>
    </source>
</evidence>
<dbReference type="CDD" id="cd01014">
    <property type="entry name" value="nicotinamidase_related"/>
    <property type="match status" value="1"/>
</dbReference>
<dbReference type="SUPFAM" id="SSF52499">
    <property type="entry name" value="Isochorismatase-like hydrolases"/>
    <property type="match status" value="1"/>
</dbReference>
<dbReference type="RefSeq" id="WP_074943271.1">
    <property type="nucleotide sequence ID" value="NZ_CAJJDZ010000002.1"/>
</dbReference>
<evidence type="ECO:0000256" key="1">
    <source>
        <dbReference type="ARBA" id="ARBA00022801"/>
    </source>
</evidence>
<organism evidence="3 4">
    <name type="scientific">Acinetobacter bohemicus</name>
    <dbReference type="NCBI Taxonomy" id="1435036"/>
    <lineage>
        <taxon>Bacteria</taxon>
        <taxon>Pseudomonadati</taxon>
        <taxon>Pseudomonadota</taxon>
        <taxon>Gammaproteobacteria</taxon>
        <taxon>Moraxellales</taxon>
        <taxon>Moraxellaceae</taxon>
        <taxon>Acinetobacter</taxon>
    </lineage>
</organism>
<protein>
    <submittedName>
        <fullName evidence="3">Nicotinamidase-related amidase</fullName>
    </submittedName>
</protein>
<dbReference type="InterPro" id="IPR050272">
    <property type="entry name" value="Isochorismatase-like_hydrls"/>
</dbReference>
<dbReference type="Proteomes" id="UP000182827">
    <property type="component" value="Unassembled WGS sequence"/>
</dbReference>
<dbReference type="InterPro" id="IPR036380">
    <property type="entry name" value="Isochorismatase-like_sf"/>
</dbReference>
<evidence type="ECO:0000313" key="4">
    <source>
        <dbReference type="Proteomes" id="UP000182827"/>
    </source>
</evidence>
<proteinExistence type="predicted"/>
<sequence>MSKSALLVIDLQNEYLPTGKLPLVNIEQATENAVKVIAKARQNATPVIHIQHISASDEIPIFVPNSNGIEFQDTVKPNADETVIVKNNINAFLNTNLTEILDTQGITELIVIGAMSHMCIDAAVRAAADFGYKVTVIHDACATLDLEFNGVKVPAAYAHASLMAAFEFAYAQVISTSEYLR</sequence>
<dbReference type="Pfam" id="PF00857">
    <property type="entry name" value="Isochorismatase"/>
    <property type="match status" value="1"/>
</dbReference>
<dbReference type="EMBL" id="FOZU01000001">
    <property type="protein sequence ID" value="SFS32285.1"/>
    <property type="molecule type" value="Genomic_DNA"/>
</dbReference>
<dbReference type="PANTHER" id="PTHR43540:SF1">
    <property type="entry name" value="ISOCHORISMATASE HYDROLASE"/>
    <property type="match status" value="1"/>
</dbReference>
<dbReference type="GO" id="GO:0016787">
    <property type="term" value="F:hydrolase activity"/>
    <property type="evidence" value="ECO:0007669"/>
    <property type="project" value="UniProtKB-KW"/>
</dbReference>